<feature type="transmembrane region" description="Helical" evidence="17">
    <location>
        <begin position="555"/>
        <end position="571"/>
    </location>
</feature>
<evidence type="ECO:0000259" key="18">
    <source>
        <dbReference type="Pfam" id="PF00361"/>
    </source>
</evidence>
<evidence type="ECO:0000256" key="12">
    <source>
        <dbReference type="ARBA" id="ARBA00023027"/>
    </source>
</evidence>
<dbReference type="GO" id="GO:0005743">
    <property type="term" value="C:mitochondrial inner membrane"/>
    <property type="evidence" value="ECO:0007669"/>
    <property type="project" value="UniProtKB-SubCell"/>
</dbReference>
<evidence type="ECO:0000256" key="8">
    <source>
        <dbReference type="ARBA" id="ARBA00022792"/>
    </source>
</evidence>
<dbReference type="InterPro" id="IPR003945">
    <property type="entry name" value="NU5C-like"/>
</dbReference>
<feature type="transmembrane region" description="Helical" evidence="17">
    <location>
        <begin position="58"/>
        <end position="79"/>
    </location>
</feature>
<feature type="transmembrane region" description="Helical" evidence="17">
    <location>
        <begin position="214"/>
        <end position="233"/>
    </location>
</feature>
<evidence type="ECO:0000256" key="5">
    <source>
        <dbReference type="ARBA" id="ARBA00022448"/>
    </source>
</evidence>
<evidence type="ECO:0000256" key="15">
    <source>
        <dbReference type="ARBA" id="ARBA00023136"/>
    </source>
</evidence>
<comment type="catalytic activity">
    <reaction evidence="16 17">
        <text>a ubiquinone + NADH + 5 H(+)(in) = a ubiquinol + NAD(+) + 4 H(+)(out)</text>
        <dbReference type="Rhea" id="RHEA:29091"/>
        <dbReference type="Rhea" id="RHEA-COMP:9565"/>
        <dbReference type="Rhea" id="RHEA-COMP:9566"/>
        <dbReference type="ChEBI" id="CHEBI:15378"/>
        <dbReference type="ChEBI" id="CHEBI:16389"/>
        <dbReference type="ChEBI" id="CHEBI:17976"/>
        <dbReference type="ChEBI" id="CHEBI:57540"/>
        <dbReference type="ChEBI" id="CHEBI:57945"/>
        <dbReference type="EC" id="7.1.1.2"/>
    </reaction>
</comment>
<proteinExistence type="inferred from homology"/>
<protein>
    <recommendedName>
        <fullName evidence="4 17">NADH-ubiquinone oxidoreductase chain 5</fullName>
        <ecNumber evidence="3 17">7.1.1.2</ecNumber>
    </recommendedName>
</protein>
<feature type="transmembrane region" description="Helical" evidence="17">
    <location>
        <begin position="12"/>
        <end position="38"/>
    </location>
</feature>
<evidence type="ECO:0000256" key="1">
    <source>
        <dbReference type="ARBA" id="ARBA00003257"/>
    </source>
</evidence>
<dbReference type="GO" id="GO:0008137">
    <property type="term" value="F:NADH dehydrogenase (ubiquinone) activity"/>
    <property type="evidence" value="ECO:0007669"/>
    <property type="project" value="UniProtKB-EC"/>
</dbReference>
<dbReference type="InterPro" id="IPR001516">
    <property type="entry name" value="Proton_antipo_N"/>
</dbReference>
<feature type="transmembrane region" description="Helical" evidence="17">
    <location>
        <begin position="114"/>
        <end position="132"/>
    </location>
</feature>
<dbReference type="Pfam" id="PF00662">
    <property type="entry name" value="Proton_antipo_N"/>
    <property type="match status" value="1"/>
</dbReference>
<evidence type="ECO:0000256" key="6">
    <source>
        <dbReference type="ARBA" id="ARBA00022660"/>
    </source>
</evidence>
<keyword evidence="12 17" id="KW-0520">NAD</keyword>
<dbReference type="InterPro" id="IPR010934">
    <property type="entry name" value="NADH_DH_su5_C"/>
</dbReference>
<dbReference type="GO" id="GO:0015990">
    <property type="term" value="P:electron transport coupled proton transport"/>
    <property type="evidence" value="ECO:0007669"/>
    <property type="project" value="TreeGrafter"/>
</dbReference>
<feature type="transmembrane region" description="Helical" evidence="17">
    <location>
        <begin position="91"/>
        <end position="108"/>
    </location>
</feature>
<evidence type="ECO:0000256" key="3">
    <source>
        <dbReference type="ARBA" id="ARBA00012944"/>
    </source>
</evidence>
<evidence type="ECO:0000256" key="11">
    <source>
        <dbReference type="ARBA" id="ARBA00022989"/>
    </source>
</evidence>
<keyword evidence="13 17" id="KW-0830">Ubiquinone</keyword>
<keyword evidence="15 17" id="KW-0472">Membrane</keyword>
<evidence type="ECO:0000259" key="20">
    <source>
        <dbReference type="Pfam" id="PF06455"/>
    </source>
</evidence>
<keyword evidence="14 17" id="KW-0496">Mitochondrion</keyword>
<feature type="transmembrane region" description="Helical" evidence="17">
    <location>
        <begin position="177"/>
        <end position="202"/>
    </location>
</feature>
<keyword evidence="6" id="KW-0679">Respiratory chain</keyword>
<reference evidence="21" key="1">
    <citation type="submission" date="2018-01" db="EMBL/GenBank/DDBJ databases">
        <title>the complete mitochondrial genome sequence of Alpheus hoplocheles.</title>
        <authorList>
            <person name="Zhong S."/>
        </authorList>
    </citation>
    <scope>NUCLEOTIDE SEQUENCE</scope>
</reference>
<dbReference type="GO" id="GO:0042773">
    <property type="term" value="P:ATP synthesis coupled electron transport"/>
    <property type="evidence" value="ECO:0007669"/>
    <property type="project" value="InterPro"/>
</dbReference>
<evidence type="ECO:0000256" key="4">
    <source>
        <dbReference type="ARBA" id="ARBA00021096"/>
    </source>
</evidence>
<comment type="similarity">
    <text evidence="17">Belongs to the complex I subunit 5 family.</text>
</comment>
<feature type="domain" description="NADH-Ubiquinone oxidoreductase (complex I) chain 5 N-terminal" evidence="19">
    <location>
        <begin position="44"/>
        <end position="91"/>
    </location>
</feature>
<evidence type="ECO:0000256" key="10">
    <source>
        <dbReference type="ARBA" id="ARBA00022982"/>
    </source>
</evidence>
<evidence type="ECO:0000256" key="2">
    <source>
        <dbReference type="ARBA" id="ARBA00004448"/>
    </source>
</evidence>
<feature type="domain" description="NADH dehydrogenase subunit 5 C-terminal" evidence="20">
    <location>
        <begin position="390"/>
        <end position="570"/>
    </location>
</feature>
<dbReference type="AlphaFoldDB" id="A0A343XYJ5"/>
<comment type="subcellular location">
    <subcellularLocation>
        <location evidence="2">Mitochondrion inner membrane</location>
        <topology evidence="2">Multi-pass membrane protein</topology>
    </subcellularLocation>
</comment>
<evidence type="ECO:0000313" key="21">
    <source>
        <dbReference type="EMBL" id="AWK60857.1"/>
    </source>
</evidence>
<evidence type="ECO:0000256" key="14">
    <source>
        <dbReference type="ARBA" id="ARBA00023128"/>
    </source>
</evidence>
<geneLocation type="mitochondrion" evidence="21"/>
<dbReference type="Pfam" id="PF00361">
    <property type="entry name" value="Proton_antipo_M"/>
    <property type="match status" value="1"/>
</dbReference>
<comment type="function">
    <text evidence="17">Core subunit of the mitochondrial membrane respiratory chain NADH dehydrogenase (Complex I) which catalyzes electron transfer from NADH through the respiratory chain, using ubiquinone as an electron acceptor. Essential for the catalytic activity and assembly of complex I.</text>
</comment>
<evidence type="ECO:0000259" key="19">
    <source>
        <dbReference type="Pfam" id="PF00662"/>
    </source>
</evidence>
<dbReference type="InterPro" id="IPR001750">
    <property type="entry name" value="ND/Mrp_TM"/>
</dbReference>
<evidence type="ECO:0000256" key="13">
    <source>
        <dbReference type="ARBA" id="ARBA00023075"/>
    </source>
</evidence>
<feature type="transmembrane region" description="Helical" evidence="17">
    <location>
        <begin position="269"/>
        <end position="289"/>
    </location>
</feature>
<keyword evidence="10" id="KW-0249">Electron transport</keyword>
<dbReference type="EMBL" id="MG873459">
    <property type="protein sequence ID" value="AWK60857.1"/>
    <property type="molecule type" value="Genomic_DNA"/>
</dbReference>
<evidence type="ECO:0000256" key="7">
    <source>
        <dbReference type="ARBA" id="ARBA00022692"/>
    </source>
</evidence>
<accession>A0A343XYJ5</accession>
<feature type="transmembrane region" description="Helical" evidence="17">
    <location>
        <begin position="377"/>
        <end position="396"/>
    </location>
</feature>
<comment type="function">
    <text evidence="1">Core subunit of the mitochondrial membrane respiratory chain NADH dehydrogenase (Complex I) that is believed to belong to the minimal assembly required for catalysis. Complex I functions in the transfer of electrons from NADH to the respiratory chain. The immediate electron acceptor for the enzyme is believed to be ubiquinone.</text>
</comment>
<dbReference type="PANTHER" id="PTHR42829">
    <property type="entry name" value="NADH-UBIQUINONE OXIDOREDUCTASE CHAIN 5"/>
    <property type="match status" value="1"/>
</dbReference>
<keyword evidence="9" id="KW-1278">Translocase</keyword>
<feature type="transmembrane region" description="Helical" evidence="17">
    <location>
        <begin position="295"/>
        <end position="318"/>
    </location>
</feature>
<dbReference type="PRINTS" id="PR01434">
    <property type="entry name" value="NADHDHGNASE5"/>
</dbReference>
<dbReference type="PANTHER" id="PTHR42829:SF2">
    <property type="entry name" value="NADH-UBIQUINONE OXIDOREDUCTASE CHAIN 5"/>
    <property type="match status" value="1"/>
</dbReference>
<keyword evidence="8" id="KW-0999">Mitochondrion inner membrane</keyword>
<feature type="transmembrane region" description="Helical" evidence="17">
    <location>
        <begin position="239"/>
        <end position="262"/>
    </location>
</feature>
<dbReference type="GO" id="GO:0003954">
    <property type="term" value="F:NADH dehydrogenase activity"/>
    <property type="evidence" value="ECO:0007669"/>
    <property type="project" value="TreeGrafter"/>
</dbReference>
<organism evidence="21">
    <name type="scientific">Alpheus hoplocheles</name>
    <dbReference type="NCBI Taxonomy" id="2201221"/>
    <lineage>
        <taxon>Eukaryota</taxon>
        <taxon>Metazoa</taxon>
        <taxon>Ecdysozoa</taxon>
        <taxon>Arthropoda</taxon>
        <taxon>Crustacea</taxon>
        <taxon>Multicrustacea</taxon>
        <taxon>Malacostraca</taxon>
        <taxon>Eumalacostraca</taxon>
        <taxon>Eucarida</taxon>
        <taxon>Decapoda</taxon>
        <taxon>Pleocyemata</taxon>
        <taxon>Caridea</taxon>
        <taxon>Alpheoidea</taxon>
        <taxon>Alpheidae</taxon>
        <taxon>Alpheus</taxon>
    </lineage>
</organism>
<feature type="transmembrane region" description="Helical" evidence="17">
    <location>
        <begin position="417"/>
        <end position="441"/>
    </location>
</feature>
<keyword evidence="5 17" id="KW-0813">Transport</keyword>
<feature type="transmembrane region" description="Helical" evidence="17">
    <location>
        <begin position="453"/>
        <end position="471"/>
    </location>
</feature>
<dbReference type="Pfam" id="PF06455">
    <property type="entry name" value="NADH5_C"/>
    <property type="match status" value="1"/>
</dbReference>
<evidence type="ECO:0000256" key="9">
    <source>
        <dbReference type="ARBA" id="ARBA00022967"/>
    </source>
</evidence>
<name>A0A343XYJ5_9EUCA</name>
<sequence length="572" mass="62933">MQWALKMNVSSMVFLLMISITSMVSSTFMLYSGSSYFIEWELVSLNSVSIVGACILDWMSMMFMSFVTFISSMVLYYSGGYMSGDSNINRFLYLVLGFVMSMGFLIISPNLVSILLGWDGLGLISYALVIYYQNEKSANAGMLTALSNRVGDVAILISISIMFSMGGWNFVFMEGFLGASILSFIVLAAMTKSAQIPFSAWLPAAMAAPTPVSALVHSSTLVTAGVYLLIRFSPSLSGSLAQCVLLVLASLTMFMAGLGANFETDLKKIIALSTLSQLGVMMTILSLGWAELAFFHLLAHALFKALLFMSAGSIIHSVGDYQDIRVMGRLVSYMPLSVMMINLANLALCGTPFLAGFYSKDLILEVAFMNELNSMCFWLLVLSTGLTVCYTFRLVFYSISGEYNLASNSMVSDEDVVMTYPMMALGVGAISGGCLLSWLMFPSPSMICMSYEFKLLALLVSAIGGFVGYMLNMMSVNYTLMSLKNYALVVFSGSMWFMPYISTKGVSEIPLGAGQKYHHYGDSGWSEYYGGQGFYKLSEGSSSLMQFFQDNDVKVYMKIMFFWILVLMFIFS</sequence>
<keyword evidence="11 17" id="KW-1133">Transmembrane helix</keyword>
<feature type="transmembrane region" description="Helical" evidence="17">
    <location>
        <begin position="330"/>
        <end position="357"/>
    </location>
</feature>
<feature type="domain" description="NADH:quinone oxidoreductase/Mrp antiporter transmembrane" evidence="18">
    <location>
        <begin position="108"/>
        <end position="385"/>
    </location>
</feature>
<gene>
    <name evidence="21" type="primary">nad5</name>
</gene>
<keyword evidence="7 17" id="KW-0812">Transmembrane</keyword>
<evidence type="ECO:0000256" key="16">
    <source>
        <dbReference type="ARBA" id="ARBA00049551"/>
    </source>
</evidence>
<dbReference type="EC" id="7.1.1.2" evidence="3 17"/>
<evidence type="ECO:0000256" key="17">
    <source>
        <dbReference type="RuleBase" id="RU003404"/>
    </source>
</evidence>